<feature type="chain" id="PRO_5045549255" description="Lipoprotein" evidence="1">
    <location>
        <begin position="22"/>
        <end position="168"/>
    </location>
</feature>
<evidence type="ECO:0000313" key="2">
    <source>
        <dbReference type="EMBL" id="GAA4336435.1"/>
    </source>
</evidence>
<evidence type="ECO:0000256" key="1">
    <source>
        <dbReference type="SAM" id="SignalP"/>
    </source>
</evidence>
<keyword evidence="1" id="KW-0732">Signal</keyword>
<reference evidence="3" key="1">
    <citation type="journal article" date="2019" name="Int. J. Syst. Evol. Microbiol.">
        <title>The Global Catalogue of Microorganisms (GCM) 10K type strain sequencing project: providing services to taxonomists for standard genome sequencing and annotation.</title>
        <authorList>
            <consortium name="The Broad Institute Genomics Platform"/>
            <consortium name="The Broad Institute Genome Sequencing Center for Infectious Disease"/>
            <person name="Wu L."/>
            <person name="Ma J."/>
        </authorList>
    </citation>
    <scope>NUCLEOTIDE SEQUENCE [LARGE SCALE GENOMIC DNA]</scope>
    <source>
        <strain evidence="3">JCM 17705</strain>
    </source>
</reference>
<gene>
    <name evidence="2" type="ORF">GCM10023149_45210</name>
</gene>
<keyword evidence="3" id="KW-1185">Reference proteome</keyword>
<proteinExistence type="predicted"/>
<evidence type="ECO:0008006" key="4">
    <source>
        <dbReference type="Google" id="ProtNLM"/>
    </source>
</evidence>
<name>A0ABP8H9Z4_9SPHI</name>
<protein>
    <recommendedName>
        <fullName evidence="4">Lipoprotein</fullName>
    </recommendedName>
</protein>
<feature type="signal peptide" evidence="1">
    <location>
        <begin position="1"/>
        <end position="21"/>
    </location>
</feature>
<organism evidence="2 3">
    <name type="scientific">Mucilaginibacter gynuensis</name>
    <dbReference type="NCBI Taxonomy" id="1302236"/>
    <lineage>
        <taxon>Bacteria</taxon>
        <taxon>Pseudomonadati</taxon>
        <taxon>Bacteroidota</taxon>
        <taxon>Sphingobacteriia</taxon>
        <taxon>Sphingobacteriales</taxon>
        <taxon>Sphingobacteriaceae</taxon>
        <taxon>Mucilaginibacter</taxon>
    </lineage>
</organism>
<dbReference type="PROSITE" id="PS51257">
    <property type="entry name" value="PROKAR_LIPOPROTEIN"/>
    <property type="match status" value="1"/>
</dbReference>
<sequence>MKLFKNHIIATLILAAALLQACTNEPDYKESRQKVLDLHDKIMIDGERAMNNKMKLDTLAQTGLSALKKAQPATDTIAIKQQIAVLVKDLDAADDEMNNWMHAFNADVQGKSNAEASKYFDAEMLKVKKVDSLYKKAIAASANYLKQYNIKADTTAGTGMAHHHDMKM</sequence>
<comment type="caution">
    <text evidence="2">The sequence shown here is derived from an EMBL/GenBank/DDBJ whole genome shotgun (WGS) entry which is preliminary data.</text>
</comment>
<dbReference type="Proteomes" id="UP001500582">
    <property type="component" value="Unassembled WGS sequence"/>
</dbReference>
<dbReference type="RefSeq" id="WP_345213467.1">
    <property type="nucleotide sequence ID" value="NZ_BAABFT010000017.1"/>
</dbReference>
<evidence type="ECO:0000313" key="3">
    <source>
        <dbReference type="Proteomes" id="UP001500582"/>
    </source>
</evidence>
<accession>A0ABP8H9Z4</accession>
<dbReference type="EMBL" id="BAABFT010000017">
    <property type="protein sequence ID" value="GAA4336435.1"/>
    <property type="molecule type" value="Genomic_DNA"/>
</dbReference>